<feature type="non-terminal residue" evidence="2">
    <location>
        <position position="53"/>
    </location>
</feature>
<sequence length="53" mass="5444">MWEGQGLGSDPAGGGEVSAPISRQGRGLGADHMGGAGSQLRTRGRGREDNKQH</sequence>
<feature type="compositionally biased region" description="Gly residues" evidence="1">
    <location>
        <begin position="1"/>
        <end position="16"/>
    </location>
</feature>
<dbReference type="AlphaFoldDB" id="A0A401TJB4"/>
<feature type="compositionally biased region" description="Gly residues" evidence="1">
    <location>
        <begin position="26"/>
        <end position="37"/>
    </location>
</feature>
<evidence type="ECO:0000313" key="3">
    <source>
        <dbReference type="Proteomes" id="UP000287033"/>
    </source>
</evidence>
<dbReference type="EMBL" id="BEZZ01089905">
    <property type="protein sequence ID" value="GCC42739.1"/>
    <property type="molecule type" value="Genomic_DNA"/>
</dbReference>
<accession>A0A401TJB4</accession>
<keyword evidence="3" id="KW-1185">Reference proteome</keyword>
<evidence type="ECO:0000313" key="2">
    <source>
        <dbReference type="EMBL" id="GCC42739.1"/>
    </source>
</evidence>
<protein>
    <submittedName>
        <fullName evidence="2">Uncharacterized protein</fullName>
    </submittedName>
</protein>
<dbReference type="Proteomes" id="UP000287033">
    <property type="component" value="Unassembled WGS sequence"/>
</dbReference>
<organism evidence="2 3">
    <name type="scientific">Chiloscyllium punctatum</name>
    <name type="common">Brownbanded bambooshark</name>
    <name type="synonym">Hemiscyllium punctatum</name>
    <dbReference type="NCBI Taxonomy" id="137246"/>
    <lineage>
        <taxon>Eukaryota</taxon>
        <taxon>Metazoa</taxon>
        <taxon>Chordata</taxon>
        <taxon>Craniata</taxon>
        <taxon>Vertebrata</taxon>
        <taxon>Chondrichthyes</taxon>
        <taxon>Elasmobranchii</taxon>
        <taxon>Galeomorphii</taxon>
        <taxon>Galeoidea</taxon>
        <taxon>Orectolobiformes</taxon>
        <taxon>Hemiscylliidae</taxon>
        <taxon>Chiloscyllium</taxon>
    </lineage>
</organism>
<feature type="region of interest" description="Disordered" evidence="1">
    <location>
        <begin position="1"/>
        <end position="53"/>
    </location>
</feature>
<evidence type="ECO:0000256" key="1">
    <source>
        <dbReference type="SAM" id="MobiDB-lite"/>
    </source>
</evidence>
<name>A0A401TJB4_CHIPU</name>
<gene>
    <name evidence="2" type="ORF">chiPu_0026889</name>
</gene>
<comment type="caution">
    <text evidence="2">The sequence shown here is derived from an EMBL/GenBank/DDBJ whole genome shotgun (WGS) entry which is preliminary data.</text>
</comment>
<proteinExistence type="predicted"/>
<reference evidence="2 3" key="1">
    <citation type="journal article" date="2018" name="Nat. Ecol. Evol.">
        <title>Shark genomes provide insights into elasmobranch evolution and the origin of vertebrates.</title>
        <authorList>
            <person name="Hara Y"/>
            <person name="Yamaguchi K"/>
            <person name="Onimaru K"/>
            <person name="Kadota M"/>
            <person name="Koyanagi M"/>
            <person name="Keeley SD"/>
            <person name="Tatsumi K"/>
            <person name="Tanaka K"/>
            <person name="Motone F"/>
            <person name="Kageyama Y"/>
            <person name="Nozu R"/>
            <person name="Adachi N"/>
            <person name="Nishimura O"/>
            <person name="Nakagawa R"/>
            <person name="Tanegashima C"/>
            <person name="Kiyatake I"/>
            <person name="Matsumoto R"/>
            <person name="Murakumo K"/>
            <person name="Nishida K"/>
            <person name="Terakita A"/>
            <person name="Kuratani S"/>
            <person name="Sato K"/>
            <person name="Hyodo S Kuraku.S."/>
        </authorList>
    </citation>
    <scope>NUCLEOTIDE SEQUENCE [LARGE SCALE GENOMIC DNA]</scope>
</reference>